<dbReference type="EMBL" id="CAJOBA010000587">
    <property type="protein sequence ID" value="CAF3543069.1"/>
    <property type="molecule type" value="Genomic_DNA"/>
</dbReference>
<dbReference type="Gene3D" id="1.10.238.10">
    <property type="entry name" value="EF-hand"/>
    <property type="match status" value="1"/>
</dbReference>
<feature type="signal peptide" evidence="5">
    <location>
        <begin position="1"/>
        <end position="21"/>
    </location>
</feature>
<evidence type="ECO:0000313" key="9">
    <source>
        <dbReference type="EMBL" id="CAF3543069.1"/>
    </source>
</evidence>
<dbReference type="PROSITE" id="PS00018">
    <property type="entry name" value="EF_HAND_1"/>
    <property type="match status" value="1"/>
</dbReference>
<proteinExistence type="predicted"/>
<reference evidence="6" key="1">
    <citation type="submission" date="2021-02" db="EMBL/GenBank/DDBJ databases">
        <authorList>
            <person name="Nowell W R."/>
        </authorList>
    </citation>
    <scope>NUCLEOTIDE SEQUENCE</scope>
</reference>
<feature type="region of interest" description="Disordered" evidence="4">
    <location>
        <begin position="23"/>
        <end position="46"/>
    </location>
</feature>
<dbReference type="EMBL" id="CAJNOQ010000013">
    <property type="protein sequence ID" value="CAF0739704.1"/>
    <property type="molecule type" value="Genomic_DNA"/>
</dbReference>
<dbReference type="OrthoDB" id="289247at2759"/>
<feature type="region of interest" description="Disordered" evidence="4">
    <location>
        <begin position="100"/>
        <end position="119"/>
    </location>
</feature>
<dbReference type="EMBL" id="CAJOBC010000013">
    <property type="protein sequence ID" value="CAF3517865.1"/>
    <property type="molecule type" value="Genomic_DNA"/>
</dbReference>
<dbReference type="InterPro" id="IPR011992">
    <property type="entry name" value="EF-hand-dom_pair"/>
</dbReference>
<dbReference type="Proteomes" id="UP000681722">
    <property type="component" value="Unassembled WGS sequence"/>
</dbReference>
<dbReference type="AlphaFoldDB" id="A0A813NPW2"/>
<dbReference type="PANTHER" id="PTHR23104:SF15">
    <property type="entry name" value="CELL GROWTH REGULATOR WITH EF HAND DOMAIN PROTEIN 1"/>
    <property type="match status" value="1"/>
</dbReference>
<evidence type="ECO:0000256" key="2">
    <source>
        <dbReference type="ARBA" id="ARBA00022737"/>
    </source>
</evidence>
<feature type="compositionally biased region" description="Low complexity" evidence="4">
    <location>
        <begin position="101"/>
        <end position="118"/>
    </location>
</feature>
<keyword evidence="3" id="KW-0106">Calcium</keyword>
<evidence type="ECO:0000313" key="7">
    <source>
        <dbReference type="EMBL" id="CAF0763118.1"/>
    </source>
</evidence>
<name>A0A813NPW2_9BILA</name>
<comment type="caution">
    <text evidence="6">The sequence shown here is derived from an EMBL/GenBank/DDBJ whole genome shotgun (WGS) entry which is preliminary data.</text>
</comment>
<dbReference type="SUPFAM" id="SSF47473">
    <property type="entry name" value="EF-hand"/>
    <property type="match status" value="1"/>
</dbReference>
<dbReference type="PANTHER" id="PTHR23104">
    <property type="entry name" value="MULTIPLE COAGULATION FACTOR DEFICIENCY PROTEIN 2 NEURAL STEM CELL DERIVED NEURONAL SURVIVAL PROTEIN"/>
    <property type="match status" value="1"/>
</dbReference>
<evidence type="ECO:0000256" key="5">
    <source>
        <dbReference type="SAM" id="SignalP"/>
    </source>
</evidence>
<dbReference type="Proteomes" id="UP000682733">
    <property type="component" value="Unassembled WGS sequence"/>
</dbReference>
<keyword evidence="10" id="KW-1185">Reference proteome</keyword>
<evidence type="ECO:0000256" key="4">
    <source>
        <dbReference type="SAM" id="MobiDB-lite"/>
    </source>
</evidence>
<evidence type="ECO:0000256" key="3">
    <source>
        <dbReference type="ARBA" id="ARBA00022837"/>
    </source>
</evidence>
<gene>
    <name evidence="6" type="ORF">GPM918_LOCUS189</name>
    <name evidence="7" type="ORF">OVA965_LOCUS2665</name>
    <name evidence="8" type="ORF">SRO942_LOCUS190</name>
    <name evidence="9" type="ORF">TMI583_LOCUS2664</name>
</gene>
<evidence type="ECO:0000313" key="6">
    <source>
        <dbReference type="EMBL" id="CAF0739704.1"/>
    </source>
</evidence>
<evidence type="ECO:0000313" key="10">
    <source>
        <dbReference type="Proteomes" id="UP000663829"/>
    </source>
</evidence>
<feature type="compositionally biased region" description="Polar residues" evidence="4">
    <location>
        <begin position="26"/>
        <end position="39"/>
    </location>
</feature>
<protein>
    <submittedName>
        <fullName evidence="6">Uncharacterized protein</fullName>
    </submittedName>
</protein>
<keyword evidence="2" id="KW-0677">Repeat</keyword>
<accession>A0A813NPW2</accession>
<dbReference type="InterPro" id="IPR052110">
    <property type="entry name" value="MCFD2-like"/>
</dbReference>
<dbReference type="InterPro" id="IPR018247">
    <property type="entry name" value="EF_Hand_1_Ca_BS"/>
</dbReference>
<evidence type="ECO:0000256" key="1">
    <source>
        <dbReference type="ARBA" id="ARBA00022729"/>
    </source>
</evidence>
<feature type="chain" id="PRO_5044131786" evidence="5">
    <location>
        <begin position="22"/>
        <end position="640"/>
    </location>
</feature>
<organism evidence="6 10">
    <name type="scientific">Didymodactylos carnosus</name>
    <dbReference type="NCBI Taxonomy" id="1234261"/>
    <lineage>
        <taxon>Eukaryota</taxon>
        <taxon>Metazoa</taxon>
        <taxon>Spiralia</taxon>
        <taxon>Gnathifera</taxon>
        <taxon>Rotifera</taxon>
        <taxon>Eurotatoria</taxon>
        <taxon>Bdelloidea</taxon>
        <taxon>Philodinida</taxon>
        <taxon>Philodinidae</taxon>
        <taxon>Didymodactylos</taxon>
    </lineage>
</organism>
<evidence type="ECO:0000313" key="8">
    <source>
        <dbReference type="EMBL" id="CAF3517865.1"/>
    </source>
</evidence>
<sequence>MHTMLLSWIIALLMLVHNVWSHEPPSRNSKTNSQQQMFQDQDPEHLSEHLKEFGGKKVADMTPDEQSFYQFKLHDSNGDDLLDGLEILWLLQDFHLHDHNSNSTNSTSKSNESTSASTERLVQLVDETLSILDYNNDGVLTYAEASVTQPSKPKISIVNKSDQINSNVPSSKTPVSEAPEPGITSHAFQGKNDRKAMLYSFTDVAPKITEPEQPIKWYGWSKSGNVKPPIWWTAKKPTTEEDIVVSTTPSSVDEEQGTSLLYAVPSYSLHHPIANYSLPYGDRIHPGRILSPSENDSVTNMKYYNPAHNISDNTVPVKRHINSMMYKTNNDDPIYSKRETHSSLPTVVSRGLQTDLNPFAVNPPNVNPFAVNPPNVNPFAVNPPNVNPFAVNPPNVNPLNENMFNTIPDNVYYYGIQPKSKAVSLLKPSSETAKQPVGFYYIPPPPTMNYNVPQNENYPYQSYNPYGVLQAPVLPPIEKTPIWTNVGYEGTFGERMPQIFPLYHQNVPSIEEQERLRHNMLYPNYYPYRDSLYQQPPPPSQFYDPYGHNIPPNEMHYFSPELHQTALKEFQKHHKTPNGSYRVKKIHVLEKNDPKKHNVVPPPMQLMPANNYIPFHPGFAPSPSRANQSLNRSAYLFNKT</sequence>
<dbReference type="Proteomes" id="UP000663829">
    <property type="component" value="Unassembled WGS sequence"/>
</dbReference>
<keyword evidence="1 5" id="KW-0732">Signal</keyword>
<dbReference type="Proteomes" id="UP000677228">
    <property type="component" value="Unassembled WGS sequence"/>
</dbReference>
<dbReference type="EMBL" id="CAJNOK010000587">
    <property type="protein sequence ID" value="CAF0763118.1"/>
    <property type="molecule type" value="Genomic_DNA"/>
</dbReference>